<evidence type="ECO:0000313" key="12">
    <source>
        <dbReference type="Proteomes" id="UP000230007"/>
    </source>
</evidence>
<dbReference type="PROSITE" id="PS00632">
    <property type="entry name" value="RIBOSOMAL_S4"/>
    <property type="match status" value="1"/>
</dbReference>
<evidence type="ECO:0000256" key="8">
    <source>
        <dbReference type="RuleBase" id="RU003699"/>
    </source>
</evidence>
<evidence type="ECO:0000256" key="3">
    <source>
        <dbReference type="ARBA" id="ARBA00022884"/>
    </source>
</evidence>
<name>A0A2H0ALC2_9BACT</name>
<dbReference type="InterPro" id="IPR022801">
    <property type="entry name" value="Ribosomal_uS4"/>
</dbReference>
<dbReference type="SMART" id="SM00363">
    <property type="entry name" value="S4"/>
    <property type="match status" value="1"/>
</dbReference>
<dbReference type="Proteomes" id="UP000230007">
    <property type="component" value="Unassembled WGS sequence"/>
</dbReference>
<feature type="domain" description="RNA-binding S4" evidence="9">
    <location>
        <begin position="95"/>
        <end position="158"/>
    </location>
</feature>
<dbReference type="GO" id="GO:0042274">
    <property type="term" value="P:ribosomal small subunit biogenesis"/>
    <property type="evidence" value="ECO:0007669"/>
    <property type="project" value="TreeGrafter"/>
</dbReference>
<evidence type="ECO:0000256" key="2">
    <source>
        <dbReference type="ARBA" id="ARBA00022730"/>
    </source>
</evidence>
<evidence type="ECO:0000259" key="9">
    <source>
        <dbReference type="SMART" id="SM00363"/>
    </source>
</evidence>
<evidence type="ECO:0000256" key="5">
    <source>
        <dbReference type="ARBA" id="ARBA00023274"/>
    </source>
</evidence>
<keyword evidence="3 7" id="KW-0694">RNA-binding</keyword>
<dbReference type="NCBIfam" id="NF003717">
    <property type="entry name" value="PRK05327.1"/>
    <property type="match status" value="1"/>
</dbReference>
<proteinExistence type="inferred from homology"/>
<dbReference type="Gene3D" id="3.10.290.10">
    <property type="entry name" value="RNA-binding S4 domain"/>
    <property type="match status" value="1"/>
</dbReference>
<comment type="subunit">
    <text evidence="7">Part of the 30S ribosomal subunit. Contacts protein S5. The interaction surface between S4 and S5 is involved in control of translational fidelity.</text>
</comment>
<organism evidence="11 12">
    <name type="scientific">Candidatus Colwellbacteria bacterium CG23_combo_of_CG06-09_8_20_14_all_42_19</name>
    <dbReference type="NCBI Taxonomy" id="1974541"/>
    <lineage>
        <taxon>Bacteria</taxon>
        <taxon>Candidatus Colwelliibacteriota</taxon>
    </lineage>
</organism>
<evidence type="ECO:0000256" key="4">
    <source>
        <dbReference type="ARBA" id="ARBA00022980"/>
    </source>
</evidence>
<dbReference type="PROSITE" id="PS50889">
    <property type="entry name" value="S4"/>
    <property type="match status" value="1"/>
</dbReference>
<dbReference type="InterPro" id="IPR002942">
    <property type="entry name" value="S4_RNA-bd"/>
</dbReference>
<comment type="caution">
    <text evidence="11">The sequence shown here is derived from an EMBL/GenBank/DDBJ whole genome shotgun (WGS) entry which is preliminary data.</text>
</comment>
<dbReference type="PANTHER" id="PTHR11831:SF4">
    <property type="entry name" value="SMALL RIBOSOMAL SUBUNIT PROTEIN US4M"/>
    <property type="match status" value="1"/>
</dbReference>
<dbReference type="NCBIfam" id="TIGR01017">
    <property type="entry name" value="rpsD_bact"/>
    <property type="match status" value="1"/>
</dbReference>
<dbReference type="InterPro" id="IPR001912">
    <property type="entry name" value="Ribosomal_uS4_N"/>
</dbReference>
<reference evidence="11 12" key="1">
    <citation type="submission" date="2017-09" db="EMBL/GenBank/DDBJ databases">
        <title>Depth-based differentiation of microbial function through sediment-hosted aquifers and enrichment of novel symbionts in the deep terrestrial subsurface.</title>
        <authorList>
            <person name="Probst A.J."/>
            <person name="Ladd B."/>
            <person name="Jarett J.K."/>
            <person name="Geller-Mcgrath D.E."/>
            <person name="Sieber C.M."/>
            <person name="Emerson J.B."/>
            <person name="Anantharaman K."/>
            <person name="Thomas B.C."/>
            <person name="Malmstrom R."/>
            <person name="Stieglmeier M."/>
            <person name="Klingl A."/>
            <person name="Woyke T."/>
            <person name="Ryan C.M."/>
            <person name="Banfield J.F."/>
        </authorList>
    </citation>
    <scope>NUCLEOTIDE SEQUENCE [LARGE SCALE GENOMIC DNA]</scope>
    <source>
        <strain evidence="11">CG23_combo_of_CG06-09_8_20_14_all_42_19</strain>
    </source>
</reference>
<dbReference type="GO" id="GO:0003735">
    <property type="term" value="F:structural constituent of ribosome"/>
    <property type="evidence" value="ECO:0007669"/>
    <property type="project" value="InterPro"/>
</dbReference>
<comment type="similarity">
    <text evidence="1 7 8">Belongs to the universal ribosomal protein uS4 family.</text>
</comment>
<sequence>MNRTLEKRERSLGIKLSLKGDRCSSPKCALTRKPYRPGQHGKKLHKLSEFGVQLREKQKMRFSYGITEKQLEKVFKEAEKKTGVTADGMMDILESRLDNVMFRLGIAPSRTSAKQLVGHGHFTVNGRKVTIPSYRVRIGDKISIRPESKDHPSFENLTDRLKNYEAPTWLGLDKNILEGTVIGKPAEVPQPFDINMVVDYYS</sequence>
<dbReference type="GO" id="GO:0006412">
    <property type="term" value="P:translation"/>
    <property type="evidence" value="ECO:0007669"/>
    <property type="project" value="UniProtKB-UniRule"/>
</dbReference>
<dbReference type="SUPFAM" id="SSF55174">
    <property type="entry name" value="Alpha-L RNA-binding motif"/>
    <property type="match status" value="1"/>
</dbReference>
<dbReference type="GO" id="GO:0019843">
    <property type="term" value="F:rRNA binding"/>
    <property type="evidence" value="ECO:0007669"/>
    <property type="project" value="UniProtKB-UniRule"/>
</dbReference>
<dbReference type="EMBL" id="PCSK01000025">
    <property type="protein sequence ID" value="PIP46187.1"/>
    <property type="molecule type" value="Genomic_DNA"/>
</dbReference>
<dbReference type="Pfam" id="PF01479">
    <property type="entry name" value="S4"/>
    <property type="match status" value="1"/>
</dbReference>
<dbReference type="Gene3D" id="1.10.1050.10">
    <property type="entry name" value="Ribosomal Protein S4 Delta 41, Chain A, domain 1"/>
    <property type="match status" value="1"/>
</dbReference>
<dbReference type="PANTHER" id="PTHR11831">
    <property type="entry name" value="30S 40S RIBOSOMAL PROTEIN"/>
    <property type="match status" value="1"/>
</dbReference>
<evidence type="ECO:0000256" key="1">
    <source>
        <dbReference type="ARBA" id="ARBA00007465"/>
    </source>
</evidence>
<evidence type="ECO:0000256" key="6">
    <source>
        <dbReference type="ARBA" id="ARBA00035254"/>
    </source>
</evidence>
<gene>
    <name evidence="7" type="primary">rpsD</name>
    <name evidence="11" type="ORF">COX15_01305</name>
</gene>
<comment type="function">
    <text evidence="7">With S5 and S12 plays an important role in translational accuracy.</text>
</comment>
<dbReference type="InterPro" id="IPR005709">
    <property type="entry name" value="Ribosomal_uS4_bac-type"/>
</dbReference>
<feature type="domain" description="Small ribosomal subunit protein uS4 N-terminal" evidence="10">
    <location>
        <begin position="3"/>
        <end position="94"/>
    </location>
</feature>
<comment type="function">
    <text evidence="7">One of the primary rRNA binding proteins, it binds directly to 16S rRNA where it nucleates assembly of the body of the 30S subunit.</text>
</comment>
<dbReference type="GO" id="GO:0015935">
    <property type="term" value="C:small ribosomal subunit"/>
    <property type="evidence" value="ECO:0007669"/>
    <property type="project" value="InterPro"/>
</dbReference>
<dbReference type="Pfam" id="PF00163">
    <property type="entry name" value="Ribosomal_S4"/>
    <property type="match status" value="1"/>
</dbReference>
<dbReference type="HAMAP" id="MF_01306_B">
    <property type="entry name" value="Ribosomal_uS4_B"/>
    <property type="match status" value="1"/>
</dbReference>
<keyword evidence="2 7" id="KW-0699">rRNA-binding</keyword>
<evidence type="ECO:0000256" key="7">
    <source>
        <dbReference type="HAMAP-Rule" id="MF_01306"/>
    </source>
</evidence>
<dbReference type="InterPro" id="IPR036986">
    <property type="entry name" value="S4_RNA-bd_sf"/>
</dbReference>
<dbReference type="CDD" id="cd00165">
    <property type="entry name" value="S4"/>
    <property type="match status" value="1"/>
</dbReference>
<evidence type="ECO:0000259" key="10">
    <source>
        <dbReference type="SMART" id="SM01390"/>
    </source>
</evidence>
<dbReference type="FunFam" id="3.10.290.10:FF:000001">
    <property type="entry name" value="30S ribosomal protein S4"/>
    <property type="match status" value="1"/>
</dbReference>
<evidence type="ECO:0000313" key="11">
    <source>
        <dbReference type="EMBL" id="PIP46187.1"/>
    </source>
</evidence>
<protein>
    <recommendedName>
        <fullName evidence="6 7">Small ribosomal subunit protein uS4</fullName>
    </recommendedName>
</protein>
<dbReference type="SMART" id="SM01390">
    <property type="entry name" value="Ribosomal_S4"/>
    <property type="match status" value="1"/>
</dbReference>
<keyword evidence="5 7" id="KW-0687">Ribonucleoprotein</keyword>
<accession>A0A2H0ALC2</accession>
<keyword evidence="4 7" id="KW-0689">Ribosomal protein</keyword>
<dbReference type="AlphaFoldDB" id="A0A2H0ALC2"/>
<dbReference type="InterPro" id="IPR018079">
    <property type="entry name" value="Ribosomal_uS4_CS"/>
</dbReference>